<reference evidence="4 5" key="1">
    <citation type="submission" date="2023-01" db="EMBL/GenBank/DDBJ databases">
        <title>Novel species of the genus Vogesella isolated from rivers.</title>
        <authorList>
            <person name="Lu H."/>
        </authorList>
    </citation>
    <scope>NUCLEOTIDE SEQUENCE [LARGE SCALE GENOMIC DNA]</scope>
    <source>
        <strain evidence="4 5">SH7W</strain>
    </source>
</reference>
<keyword evidence="2" id="KW-0812">Transmembrane</keyword>
<dbReference type="Pfam" id="PF11906">
    <property type="entry name" value="DUF3426"/>
    <property type="match status" value="1"/>
</dbReference>
<dbReference type="InterPro" id="IPR021834">
    <property type="entry name" value="DUF3426"/>
</dbReference>
<comment type="caution">
    <text evidence="4">The sequence shown here is derived from an EMBL/GenBank/DDBJ whole genome shotgun (WGS) entry which is preliminary data.</text>
</comment>
<dbReference type="InterPro" id="IPR011723">
    <property type="entry name" value="Znf/thioredoxin_put"/>
</dbReference>
<evidence type="ECO:0000313" key="4">
    <source>
        <dbReference type="EMBL" id="MDC7689933.1"/>
    </source>
</evidence>
<keyword evidence="2" id="KW-0472">Membrane</keyword>
<dbReference type="NCBIfam" id="TIGR02098">
    <property type="entry name" value="MJ0042_CXXC"/>
    <property type="match status" value="1"/>
</dbReference>
<feature type="region of interest" description="Disordered" evidence="1">
    <location>
        <begin position="159"/>
        <end position="237"/>
    </location>
</feature>
<dbReference type="RefSeq" id="WP_272802396.1">
    <property type="nucleotide sequence ID" value="NZ_JAQQKY010000001.1"/>
</dbReference>
<dbReference type="Proteomes" id="UP001221566">
    <property type="component" value="Unassembled WGS sequence"/>
</dbReference>
<feature type="transmembrane region" description="Helical" evidence="2">
    <location>
        <begin position="240"/>
        <end position="264"/>
    </location>
</feature>
<dbReference type="Pfam" id="PF13719">
    <property type="entry name" value="Zn_ribbon_5"/>
    <property type="match status" value="1"/>
</dbReference>
<accession>A0ABT5I1E1</accession>
<organism evidence="4 5">
    <name type="scientific">Vogesella indigofera</name>
    <name type="common">Pseudomonas indigofera</name>
    <dbReference type="NCBI Taxonomy" id="45465"/>
    <lineage>
        <taxon>Bacteria</taxon>
        <taxon>Pseudomonadati</taxon>
        <taxon>Pseudomonadota</taxon>
        <taxon>Betaproteobacteria</taxon>
        <taxon>Neisseriales</taxon>
        <taxon>Chromobacteriaceae</taxon>
        <taxon>Vogesella</taxon>
    </lineage>
</organism>
<proteinExistence type="predicted"/>
<protein>
    <submittedName>
        <fullName evidence="4">DUF3426 domain-containing protein</fullName>
    </submittedName>
</protein>
<feature type="region of interest" description="Disordered" evidence="1">
    <location>
        <begin position="92"/>
        <end position="145"/>
    </location>
</feature>
<feature type="compositionally biased region" description="Low complexity" evidence="1">
    <location>
        <begin position="92"/>
        <end position="114"/>
    </location>
</feature>
<evidence type="ECO:0000256" key="2">
    <source>
        <dbReference type="SAM" id="Phobius"/>
    </source>
</evidence>
<evidence type="ECO:0000256" key="1">
    <source>
        <dbReference type="SAM" id="MobiDB-lite"/>
    </source>
</evidence>
<feature type="domain" description="Zinc finger/thioredoxin putative" evidence="3">
    <location>
        <begin position="5"/>
        <end position="39"/>
    </location>
</feature>
<dbReference type="EMBL" id="JAQQKY010000001">
    <property type="protein sequence ID" value="MDC7689933.1"/>
    <property type="molecule type" value="Genomic_DNA"/>
</dbReference>
<sequence length="398" mass="43162">MSYTTQCPACQTRFKVSDAHLALAAGMVRCGRCSHVFHAPSHFEQAPTVAEAPPVISTPANAANTRAEAAADDDFELELPDFHPERDAANLAASAEPRAAAVAAPTEPETALDLPDFDLLPEPEQPLSWQDLDTPPRQDDTPAAEPQQDIAAFQRALAEALQTPASRASEPVALVDEPPTPTTPVPNRQQRLAAQYDTDSADSPLPPISAADLDDDAPAPAASNHDAEESDTASTGDGNWLRATAFGLLGVIGVLLLLLQLAFINRTAVSAELPELRPAFESLCQSLGCEVPLPTQRQLIRTEWSELSFVPQHEHLIQLDATLKNLAPYPQAFPLMEVSLKDGEDRVLIRKTLKPEQYLSADDLKLGRFNASSELKIVTRMEVRDAKALGYSLHFYYP</sequence>
<gene>
    <name evidence="4" type="ORF">PQU93_03960</name>
</gene>
<name>A0ABT5I1E1_VOGIN</name>
<keyword evidence="5" id="KW-1185">Reference proteome</keyword>
<evidence type="ECO:0000259" key="3">
    <source>
        <dbReference type="Pfam" id="PF13719"/>
    </source>
</evidence>
<keyword evidence="2" id="KW-1133">Transmembrane helix</keyword>
<evidence type="ECO:0000313" key="5">
    <source>
        <dbReference type="Proteomes" id="UP001221566"/>
    </source>
</evidence>